<dbReference type="Pfam" id="PF12251">
    <property type="entry name" value="SNAPC3"/>
    <property type="match status" value="1"/>
</dbReference>
<comment type="caution">
    <text evidence="8">The sequence shown here is derived from an EMBL/GenBank/DDBJ whole genome shotgun (WGS) entry which is preliminary data.</text>
</comment>
<accession>A0ABP9Y6D4</accession>
<evidence type="ECO:0000256" key="4">
    <source>
        <dbReference type="ARBA" id="ARBA00023125"/>
    </source>
</evidence>
<evidence type="ECO:0000313" key="8">
    <source>
        <dbReference type="EMBL" id="GAA5802519.1"/>
    </source>
</evidence>
<evidence type="ECO:0000256" key="2">
    <source>
        <dbReference type="ARBA" id="ARBA00010410"/>
    </source>
</evidence>
<evidence type="ECO:0000256" key="7">
    <source>
        <dbReference type="SAM" id="MobiDB-lite"/>
    </source>
</evidence>
<proteinExistence type="inferred from homology"/>
<protein>
    <recommendedName>
        <fullName evidence="10">snRNA-activating protein complex subunit 3</fullName>
    </recommendedName>
</protein>
<sequence length="510" mass="58658">MTTPNQLKESFREVFERQRLIETDPEFIKKRKRYENIDLKSKHDLATLSEIFQDPELLSSITSDVFSLQALKEKDSRRRYPTKKPQAKDVIANRVIPDEELEKILSLEHQNEKSRKRRQDTEEEEDGSGRKKARDGDGSNSESDQESVSEVSEQMSQEKGKGEQGSVSSSTPSESNLSQTTTPMNVYTLNLALPSACVNESTDKSNEPEEEEEFPLAKALKETAALYKESVLKSIGPKYLYTLLPRQCEINAYKFVKEDYNPSNVDIEDERDSLDDTLITITIYDASTTAKKFQEIEILGSQRVSDFRDAVYCLSDFVMKGDRLGKNADGQVINTLEKKLSPSMIYMDHVFYVDTRLEAHGADYYDDLIDSWLAKKGVNKSVFAYTKKNMDVLFQDIALNLHKPVAFIHQDKCEHMLMVQSVRLIANNEFRSKDEFPRTTYNLRYVRFKCSMCTIFPATKMTEEEIISGFSPCYYCDNCFESFRTENTTVVEKEYYGTRGGHIKKKQSKE</sequence>
<comment type="similarity">
    <text evidence="2">Belongs to the SNAPC3/SRD2 family.</text>
</comment>
<dbReference type="EMBL" id="BAABUJ010000023">
    <property type="protein sequence ID" value="GAA5802519.1"/>
    <property type="molecule type" value="Genomic_DNA"/>
</dbReference>
<keyword evidence="9" id="KW-1185">Reference proteome</keyword>
<evidence type="ECO:0000256" key="1">
    <source>
        <dbReference type="ARBA" id="ARBA00004123"/>
    </source>
</evidence>
<evidence type="ECO:0000256" key="5">
    <source>
        <dbReference type="ARBA" id="ARBA00023163"/>
    </source>
</evidence>
<keyword evidence="4" id="KW-0238">DNA-binding</keyword>
<dbReference type="InterPro" id="IPR022042">
    <property type="entry name" value="snRNA-activating_su3"/>
</dbReference>
<dbReference type="PANTHER" id="PTHR13421">
    <property type="entry name" value="SNRNA-ACTIVATING PROTEIN COMPLEX SUBUNIT 3"/>
    <property type="match status" value="1"/>
</dbReference>
<organism evidence="8 9">
    <name type="scientific">Helicostylum pulchrum</name>
    <dbReference type="NCBI Taxonomy" id="562976"/>
    <lineage>
        <taxon>Eukaryota</taxon>
        <taxon>Fungi</taxon>
        <taxon>Fungi incertae sedis</taxon>
        <taxon>Mucoromycota</taxon>
        <taxon>Mucoromycotina</taxon>
        <taxon>Mucoromycetes</taxon>
        <taxon>Mucorales</taxon>
        <taxon>Mucorineae</taxon>
        <taxon>Mucoraceae</taxon>
        <taxon>Helicostylum</taxon>
    </lineage>
</organism>
<dbReference type="PANTHER" id="PTHR13421:SF16">
    <property type="entry name" value="SNRNA-ACTIVATING PROTEIN COMPLEX SUBUNIT 3"/>
    <property type="match status" value="1"/>
</dbReference>
<feature type="compositionally biased region" description="Low complexity" evidence="7">
    <location>
        <begin position="139"/>
        <end position="155"/>
    </location>
</feature>
<reference evidence="8 9" key="1">
    <citation type="submission" date="2024-04" db="EMBL/GenBank/DDBJ databases">
        <title>genome sequences of Mucor flavus KT1a and Helicostylum pulchrum KT1b strains isolation_sourced from the surface of a dry-aged beef.</title>
        <authorList>
            <person name="Toyotome T."/>
            <person name="Hosono M."/>
            <person name="Torimaru M."/>
            <person name="Fukuda K."/>
            <person name="Mikami N."/>
        </authorList>
    </citation>
    <scope>NUCLEOTIDE SEQUENCE [LARGE SCALE GENOMIC DNA]</scope>
    <source>
        <strain evidence="8 9">KT1b</strain>
    </source>
</reference>
<name>A0ABP9Y6D4_9FUNG</name>
<keyword evidence="6" id="KW-0539">Nucleus</keyword>
<keyword evidence="5" id="KW-0804">Transcription</keyword>
<feature type="region of interest" description="Disordered" evidence="7">
    <location>
        <begin position="105"/>
        <end position="180"/>
    </location>
</feature>
<comment type="subcellular location">
    <subcellularLocation>
        <location evidence="1">Nucleus</location>
    </subcellularLocation>
</comment>
<evidence type="ECO:0000256" key="6">
    <source>
        <dbReference type="ARBA" id="ARBA00023242"/>
    </source>
</evidence>
<feature type="compositionally biased region" description="Polar residues" evidence="7">
    <location>
        <begin position="165"/>
        <end position="180"/>
    </location>
</feature>
<keyword evidence="3" id="KW-0805">Transcription regulation</keyword>
<dbReference type="Proteomes" id="UP001476247">
    <property type="component" value="Unassembled WGS sequence"/>
</dbReference>
<evidence type="ECO:0000256" key="3">
    <source>
        <dbReference type="ARBA" id="ARBA00023015"/>
    </source>
</evidence>
<gene>
    <name evidence="8" type="ORF">HPULCUR_007985</name>
</gene>
<evidence type="ECO:0000313" key="9">
    <source>
        <dbReference type="Proteomes" id="UP001476247"/>
    </source>
</evidence>
<evidence type="ECO:0008006" key="10">
    <source>
        <dbReference type="Google" id="ProtNLM"/>
    </source>
</evidence>